<protein>
    <submittedName>
        <fullName evidence="3">Uncharacterized protein</fullName>
    </submittedName>
</protein>
<gene>
    <name evidence="3" type="ORF">L861_21650</name>
</gene>
<feature type="compositionally biased region" description="Polar residues" evidence="1">
    <location>
        <begin position="56"/>
        <end position="65"/>
    </location>
</feature>
<evidence type="ECO:0000313" key="3">
    <source>
        <dbReference type="EMBL" id="EPC01833.1"/>
    </source>
</evidence>
<dbReference type="OrthoDB" id="5772858at2"/>
<feature type="compositionally biased region" description="Acidic residues" evidence="1">
    <location>
        <begin position="29"/>
        <end position="54"/>
    </location>
</feature>
<dbReference type="Proteomes" id="UP000014463">
    <property type="component" value="Unassembled WGS sequence"/>
</dbReference>
<keyword evidence="4" id="KW-1185">Reference proteome</keyword>
<dbReference type="PROSITE" id="PS51257">
    <property type="entry name" value="PROKAR_LIPOPROTEIN"/>
    <property type="match status" value="1"/>
</dbReference>
<keyword evidence="2" id="KW-0732">Signal</keyword>
<dbReference type="RefSeq" id="WP_016417431.1">
    <property type="nucleotide sequence ID" value="NZ_KE332391.1"/>
</dbReference>
<reference evidence="3 4" key="1">
    <citation type="journal article" date="2013" name="Genome Announc.">
        <title>Draft genome sequence of the moderately halophilic gammaproteobacterium Halomonas anticariensis FP35.</title>
        <authorList>
            <person name="Tahrioui A."/>
            <person name="Quesada E."/>
            <person name="Llamas I."/>
        </authorList>
    </citation>
    <scope>NUCLEOTIDE SEQUENCE [LARGE SCALE GENOMIC DNA]</scope>
    <source>
        <strain evidence="4">DSM 16096 / CECT 5854 / LMG 22089 / FP35</strain>
    </source>
</reference>
<dbReference type="AlphaFoldDB" id="S2KMX9"/>
<evidence type="ECO:0000256" key="1">
    <source>
        <dbReference type="SAM" id="MobiDB-lite"/>
    </source>
</evidence>
<comment type="caution">
    <text evidence="3">The sequence shown here is derived from an EMBL/GenBank/DDBJ whole genome shotgun (WGS) entry which is preliminary data.</text>
</comment>
<accession>S2KMX9</accession>
<sequence>MSTSVLRKLGLALMIALMLGGVVACDDQGPAEEAGENVDNAMEDAGESMEEMGEDVQSSAEEAQN</sequence>
<evidence type="ECO:0000256" key="2">
    <source>
        <dbReference type="SAM" id="SignalP"/>
    </source>
</evidence>
<proteinExistence type="predicted"/>
<organism evidence="3 4">
    <name type="scientific">Litchfieldella anticariensis (strain DSM 16096 / CECT 5854 / CIP 108499 / LMG 22089 / FP35)</name>
    <name type="common">Halomonas anticariensis</name>
    <dbReference type="NCBI Taxonomy" id="1121939"/>
    <lineage>
        <taxon>Bacteria</taxon>
        <taxon>Pseudomonadati</taxon>
        <taxon>Pseudomonadota</taxon>
        <taxon>Gammaproteobacteria</taxon>
        <taxon>Oceanospirillales</taxon>
        <taxon>Halomonadaceae</taxon>
        <taxon>Litchfieldella</taxon>
    </lineage>
</organism>
<dbReference type="PATRIC" id="fig|1121939.11.peg.2920"/>
<feature type="region of interest" description="Disordered" evidence="1">
    <location>
        <begin position="26"/>
        <end position="65"/>
    </location>
</feature>
<evidence type="ECO:0000313" key="4">
    <source>
        <dbReference type="Proteomes" id="UP000014463"/>
    </source>
</evidence>
<feature type="signal peptide" evidence="2">
    <location>
        <begin position="1"/>
        <end position="24"/>
    </location>
</feature>
<dbReference type="eggNOG" id="ENOG5033AM4">
    <property type="taxonomic scope" value="Bacteria"/>
</dbReference>
<feature type="chain" id="PRO_5004510076" evidence="2">
    <location>
        <begin position="25"/>
        <end position="65"/>
    </location>
</feature>
<dbReference type="STRING" id="1121939.L861_21650"/>
<dbReference type="EMBL" id="ASTJ01000030">
    <property type="protein sequence ID" value="EPC01833.1"/>
    <property type="molecule type" value="Genomic_DNA"/>
</dbReference>
<name>S2KMX9_LITA3</name>